<evidence type="ECO:0000256" key="1">
    <source>
        <dbReference type="ARBA" id="ARBA00022723"/>
    </source>
</evidence>
<dbReference type="InterPro" id="IPR011050">
    <property type="entry name" value="Pectin_lyase_fold/virulence"/>
</dbReference>
<evidence type="ECO:0000313" key="4">
    <source>
        <dbReference type="Proteomes" id="UP000305760"/>
    </source>
</evidence>
<proteinExistence type="predicted"/>
<dbReference type="EMBL" id="SMDR01000003">
    <property type="protein sequence ID" value="TNJ33316.1"/>
    <property type="molecule type" value="Genomic_DNA"/>
</dbReference>
<dbReference type="RefSeq" id="WP_139449651.1">
    <property type="nucleotide sequence ID" value="NZ_SMDR01000003.1"/>
</dbReference>
<dbReference type="AlphaFoldDB" id="A0A5C4RQ27"/>
<keyword evidence="1" id="KW-0479">Metal-binding</keyword>
<evidence type="ECO:0000256" key="2">
    <source>
        <dbReference type="ARBA" id="ARBA00023180"/>
    </source>
</evidence>
<keyword evidence="3" id="KW-0456">Lyase</keyword>
<dbReference type="Proteomes" id="UP000305760">
    <property type="component" value="Unassembled WGS sequence"/>
</dbReference>
<keyword evidence="2" id="KW-0325">Glycoprotein</keyword>
<reference evidence="3 4" key="1">
    <citation type="submission" date="2019-03" db="EMBL/GenBank/DDBJ databases">
        <title>Arenimonas daejeonensis sp. nov., isolated from compost.</title>
        <authorList>
            <person name="Jeon C.O."/>
        </authorList>
    </citation>
    <scope>NUCLEOTIDE SEQUENCE [LARGE SCALE GENOMIC DNA]</scope>
    <source>
        <strain evidence="3 4">R29</strain>
    </source>
</reference>
<name>A0A5C4RQ27_9GAMM</name>
<comment type="caution">
    <text evidence="3">The sequence shown here is derived from an EMBL/GenBank/DDBJ whole genome shotgun (WGS) entry which is preliminary data.</text>
</comment>
<dbReference type="GO" id="GO:0046872">
    <property type="term" value="F:metal ion binding"/>
    <property type="evidence" value="ECO:0007669"/>
    <property type="project" value="UniProtKB-KW"/>
</dbReference>
<organism evidence="3 4">
    <name type="scientific">Arenimonas terrae</name>
    <dbReference type="NCBI Taxonomy" id="2546226"/>
    <lineage>
        <taxon>Bacteria</taxon>
        <taxon>Pseudomonadati</taxon>
        <taxon>Pseudomonadota</taxon>
        <taxon>Gammaproteobacteria</taxon>
        <taxon>Lysobacterales</taxon>
        <taxon>Lysobacteraceae</taxon>
        <taxon>Arenimonas</taxon>
    </lineage>
</organism>
<dbReference type="SUPFAM" id="SSF51126">
    <property type="entry name" value="Pectin lyase-like"/>
    <property type="match status" value="1"/>
</dbReference>
<dbReference type="PANTHER" id="PTHR42970">
    <property type="entry name" value="PECTATE LYASE C-RELATED"/>
    <property type="match status" value="1"/>
</dbReference>
<dbReference type="Gene3D" id="2.160.20.10">
    <property type="entry name" value="Single-stranded right-handed beta-helix, Pectin lyase-like"/>
    <property type="match status" value="1"/>
</dbReference>
<gene>
    <name evidence="3" type="ORF">E1B00_13550</name>
</gene>
<keyword evidence="4" id="KW-1185">Reference proteome</keyword>
<dbReference type="InterPro" id="IPR052063">
    <property type="entry name" value="Polysaccharide_Lyase_1"/>
</dbReference>
<dbReference type="InterPro" id="IPR012334">
    <property type="entry name" value="Pectin_lyas_fold"/>
</dbReference>
<evidence type="ECO:0000313" key="3">
    <source>
        <dbReference type="EMBL" id="TNJ33316.1"/>
    </source>
</evidence>
<dbReference type="PANTHER" id="PTHR42970:SF1">
    <property type="entry name" value="PECTATE LYASE C-RELATED"/>
    <property type="match status" value="1"/>
</dbReference>
<protein>
    <submittedName>
        <fullName evidence="3">Pectate lyase</fullName>
    </submittedName>
</protein>
<dbReference type="OrthoDB" id="8737820at2"/>
<sequence length="457" mass="49617">MPKHHRPAGLDRRASDRVTLAAWLLFVLALAGVPLAESRAAETAPLAFPGAQGWAAHTPGGRGGKILRVTTLAAEGPGSFAEAVNTPGPRIVVFEVGGVIDLGRKEVRITEPFLTIAGQTAPMPGITFIRGGFIIATHDVVVRHIRLRPGSTGLPKRAGLDFDAITTVRGARDVIVDHCSLTWATDENLSASSTRFEGENREDWQRNASRRITFSHNLLAEGLADSTHAKGEHSKGTLIHDHVNDVLIVGNLYAHNYERNPLFKGGARGQVINNLVYNPGQRAVHYNLIAEEWLGREPYQAGQVVMRGNVLRAGRDTEPTAFFMAGGSGDVEVFADDNLAVDRLGAPLPQRGRYTTAPIRVTDIAAPALPFGVRVLPSAQVQDHVVANAGARPWDRDDIDRRIVADVIEGRGGIIDHEDEVGGYPKHPETRQAFVPADWDLATMEPLKPLPRREPLR</sequence>
<accession>A0A5C4RQ27</accession>
<dbReference type="GO" id="GO:0016829">
    <property type="term" value="F:lyase activity"/>
    <property type="evidence" value="ECO:0007669"/>
    <property type="project" value="UniProtKB-KW"/>
</dbReference>